<dbReference type="EMBL" id="JANSLM010000018">
    <property type="protein sequence ID" value="MDT8842605.1"/>
    <property type="molecule type" value="Genomic_DNA"/>
</dbReference>
<gene>
    <name evidence="1" type="ORF">ParKJ_34785</name>
</gene>
<dbReference type="Proteomes" id="UP001246473">
    <property type="component" value="Unassembled WGS sequence"/>
</dbReference>
<reference evidence="1" key="1">
    <citation type="submission" date="2022-08" db="EMBL/GenBank/DDBJ databases">
        <authorList>
            <person name="Kim S.-J."/>
        </authorList>
    </citation>
    <scope>NUCLEOTIDE SEQUENCE</scope>
    <source>
        <strain evidence="1">KJ</strain>
    </source>
</reference>
<evidence type="ECO:0000313" key="2">
    <source>
        <dbReference type="Proteomes" id="UP001246473"/>
    </source>
</evidence>
<comment type="caution">
    <text evidence="1">The sequence shown here is derived from an EMBL/GenBank/DDBJ whole genome shotgun (WGS) entry which is preliminary data.</text>
</comment>
<dbReference type="RefSeq" id="WP_106355644.1">
    <property type="nucleotide sequence ID" value="NZ_JANSLM010000018.1"/>
</dbReference>
<evidence type="ECO:0000313" key="1">
    <source>
        <dbReference type="EMBL" id="MDT8842605.1"/>
    </source>
</evidence>
<accession>A0AAP5QFA1</accession>
<organism evidence="1 2">
    <name type="scientific">Paraburkholderia fungorum</name>
    <dbReference type="NCBI Taxonomy" id="134537"/>
    <lineage>
        <taxon>Bacteria</taxon>
        <taxon>Pseudomonadati</taxon>
        <taxon>Pseudomonadota</taxon>
        <taxon>Betaproteobacteria</taxon>
        <taxon>Burkholderiales</taxon>
        <taxon>Burkholderiaceae</taxon>
        <taxon>Paraburkholderia</taxon>
    </lineage>
</organism>
<protein>
    <submittedName>
        <fullName evidence="1">Uncharacterized protein</fullName>
    </submittedName>
</protein>
<dbReference type="AlphaFoldDB" id="A0AAP5QFA1"/>
<name>A0AAP5QFA1_9BURK</name>
<sequence>MPTRIPLDPDLPENFDATPNELRSKAELDAWWDHPFGVSLSDGSIEVRCLNGGARDRSSWLGLAPGYEEACALAEKTQAEWVRMRERPSIALDEGAQVVRMPQRPDEDMTVLASFSTADEANAYIREHYPRH</sequence>
<proteinExistence type="predicted"/>